<dbReference type="Proteomes" id="UP001375240">
    <property type="component" value="Unassembled WGS sequence"/>
</dbReference>
<gene>
    <name evidence="7" type="ORF">TWF696_002194</name>
</gene>
<evidence type="ECO:0000313" key="7">
    <source>
        <dbReference type="EMBL" id="KAK6335416.1"/>
    </source>
</evidence>
<dbReference type="GO" id="GO:0008061">
    <property type="term" value="F:chitin binding"/>
    <property type="evidence" value="ECO:0007669"/>
    <property type="project" value="UniProtKB-KW"/>
</dbReference>
<name>A0AAV9U4D6_9PEZI</name>
<protein>
    <recommendedName>
        <fullName evidence="6">LysM domain-containing protein</fullName>
    </recommendedName>
</protein>
<dbReference type="Pfam" id="PF01476">
    <property type="entry name" value="LysM"/>
    <property type="match status" value="2"/>
</dbReference>
<dbReference type="AlphaFoldDB" id="A0AAV9U4D6"/>
<feature type="compositionally biased region" description="Pro residues" evidence="4">
    <location>
        <begin position="277"/>
        <end position="307"/>
    </location>
</feature>
<keyword evidence="1" id="KW-0147">Chitin-binding</keyword>
<feature type="region of interest" description="Disordered" evidence="4">
    <location>
        <begin position="100"/>
        <end position="120"/>
    </location>
</feature>
<dbReference type="PANTHER" id="PTHR34997:SF2">
    <property type="entry name" value="LYSM DOMAIN-CONTAINING PROTEIN-RELATED"/>
    <property type="match status" value="1"/>
</dbReference>
<dbReference type="SUPFAM" id="SSF54106">
    <property type="entry name" value="LysM domain"/>
    <property type="match status" value="2"/>
</dbReference>
<evidence type="ECO:0000259" key="6">
    <source>
        <dbReference type="PROSITE" id="PS51782"/>
    </source>
</evidence>
<evidence type="ECO:0000256" key="4">
    <source>
        <dbReference type="SAM" id="MobiDB-lite"/>
    </source>
</evidence>
<accession>A0AAV9U4D6</accession>
<dbReference type="InterPro" id="IPR036779">
    <property type="entry name" value="LysM_dom_sf"/>
</dbReference>
<dbReference type="CDD" id="cd00118">
    <property type="entry name" value="LysM"/>
    <property type="match status" value="1"/>
</dbReference>
<dbReference type="InterPro" id="IPR052210">
    <property type="entry name" value="LysM1-like"/>
</dbReference>
<evidence type="ECO:0000256" key="5">
    <source>
        <dbReference type="SAM" id="SignalP"/>
    </source>
</evidence>
<feature type="domain" description="LysM" evidence="6">
    <location>
        <begin position="219"/>
        <end position="268"/>
    </location>
</feature>
<feature type="domain" description="LysM" evidence="6">
    <location>
        <begin position="136"/>
        <end position="183"/>
    </location>
</feature>
<dbReference type="PANTHER" id="PTHR34997">
    <property type="entry name" value="AM15"/>
    <property type="match status" value="1"/>
</dbReference>
<keyword evidence="8" id="KW-1185">Reference proteome</keyword>
<feature type="compositionally biased region" description="Low complexity" evidence="4">
    <location>
        <begin position="100"/>
        <end position="117"/>
    </location>
</feature>
<evidence type="ECO:0000256" key="3">
    <source>
        <dbReference type="ARBA" id="ARBA00023026"/>
    </source>
</evidence>
<feature type="domain" description="LysM" evidence="6">
    <location>
        <begin position="317"/>
        <end position="364"/>
    </location>
</feature>
<feature type="signal peptide" evidence="5">
    <location>
        <begin position="1"/>
        <end position="19"/>
    </location>
</feature>
<evidence type="ECO:0000256" key="1">
    <source>
        <dbReference type="ARBA" id="ARBA00022669"/>
    </source>
</evidence>
<comment type="caution">
    <text evidence="7">The sequence shown here is derived from an EMBL/GenBank/DDBJ whole genome shotgun (WGS) entry which is preliminary data.</text>
</comment>
<dbReference type="InterPro" id="IPR018392">
    <property type="entry name" value="LysM"/>
</dbReference>
<proteinExistence type="predicted"/>
<feature type="chain" id="PRO_5043642568" description="LysM domain-containing protein" evidence="5">
    <location>
        <begin position="20"/>
        <end position="366"/>
    </location>
</feature>
<dbReference type="EMBL" id="JAVHNQ010000012">
    <property type="protein sequence ID" value="KAK6335416.1"/>
    <property type="molecule type" value="Genomic_DNA"/>
</dbReference>
<evidence type="ECO:0000313" key="8">
    <source>
        <dbReference type="Proteomes" id="UP001375240"/>
    </source>
</evidence>
<reference evidence="7 8" key="1">
    <citation type="submission" date="2019-10" db="EMBL/GenBank/DDBJ databases">
        <authorList>
            <person name="Palmer J.M."/>
        </authorList>
    </citation>
    <scope>NUCLEOTIDE SEQUENCE [LARGE SCALE GENOMIC DNA]</scope>
    <source>
        <strain evidence="7 8">TWF696</strain>
    </source>
</reference>
<keyword evidence="3" id="KW-0843">Virulence</keyword>
<organism evidence="7 8">
    <name type="scientific">Orbilia brochopaga</name>
    <dbReference type="NCBI Taxonomy" id="3140254"/>
    <lineage>
        <taxon>Eukaryota</taxon>
        <taxon>Fungi</taxon>
        <taxon>Dikarya</taxon>
        <taxon>Ascomycota</taxon>
        <taxon>Pezizomycotina</taxon>
        <taxon>Orbiliomycetes</taxon>
        <taxon>Orbiliales</taxon>
        <taxon>Orbiliaceae</taxon>
        <taxon>Orbilia</taxon>
    </lineage>
</organism>
<dbReference type="Gene3D" id="3.10.350.10">
    <property type="entry name" value="LysM domain"/>
    <property type="match status" value="4"/>
</dbReference>
<dbReference type="PROSITE" id="PS51782">
    <property type="entry name" value="LYSM"/>
    <property type="match status" value="4"/>
</dbReference>
<sequence>MHNFLSALSFIGIINGCQAYAPLGFIQARQESAIQTPPAIAGCKTWFTTYAGDTCDSVAAINDITAEQFAAWNPSLQSGVCNDLILPDTAYCIKGPGAAAPTTTTKPAPATTTKPAGNGITTPTPIQSGMIASCNKFHFVGDGQGCSDIISKYPGLTLDLLFKWNPAIGKSCTSMWARTNLCVGVIGGTPVAPTTTKPAAPANGTPSPIAANTTKNCKKWAYIKGGDTCPVILSRNRDVKSTLADLFRWNPSIKADCSGMLAGYYLCIVGPGGPTAPTKPPVKPTPTKPPVKPTPVKPPTNPTPSPVQPGQVKNCKEWAYVKDGQTCQNILARFPKINMARLYAWNPAIGKDCKSMWAKTYLCVRV</sequence>
<keyword evidence="2 5" id="KW-0732">Signal</keyword>
<evidence type="ECO:0000256" key="2">
    <source>
        <dbReference type="ARBA" id="ARBA00022729"/>
    </source>
</evidence>
<feature type="region of interest" description="Disordered" evidence="4">
    <location>
        <begin position="277"/>
        <end position="310"/>
    </location>
</feature>
<feature type="domain" description="LysM" evidence="6">
    <location>
        <begin position="45"/>
        <end position="93"/>
    </location>
</feature>